<dbReference type="AlphaFoldDB" id="A0A1J1IZW8"/>
<gene>
    <name evidence="2" type="ORF">CLUMA_CG018719</name>
</gene>
<protein>
    <submittedName>
        <fullName evidence="2">CLUMA_CG018719, isoform A</fullName>
    </submittedName>
</protein>
<evidence type="ECO:0000313" key="3">
    <source>
        <dbReference type="Proteomes" id="UP000183832"/>
    </source>
</evidence>
<name>A0A1J1IZW8_9DIPT</name>
<sequence>MKLSLKESQESSSGGNNNKKINFLYSSPHSFIQLRNASNFNDRSILDRRTKKFRLPILCLLILPKATIGMHDDSVFVKFENYTVDVYKDKLALNKFYFGDQ</sequence>
<dbReference type="Proteomes" id="UP000183832">
    <property type="component" value="Unassembled WGS sequence"/>
</dbReference>
<dbReference type="EMBL" id="CVRI01000065">
    <property type="protein sequence ID" value="CRL05687.1"/>
    <property type="molecule type" value="Genomic_DNA"/>
</dbReference>
<feature type="compositionally biased region" description="Low complexity" evidence="1">
    <location>
        <begin position="10"/>
        <end position="20"/>
    </location>
</feature>
<feature type="region of interest" description="Disordered" evidence="1">
    <location>
        <begin position="1"/>
        <end position="20"/>
    </location>
</feature>
<proteinExistence type="predicted"/>
<keyword evidence="3" id="KW-1185">Reference proteome</keyword>
<evidence type="ECO:0000256" key="1">
    <source>
        <dbReference type="SAM" id="MobiDB-lite"/>
    </source>
</evidence>
<reference evidence="2 3" key="1">
    <citation type="submission" date="2015-04" db="EMBL/GenBank/DDBJ databases">
        <authorList>
            <person name="Syromyatnikov M.Y."/>
            <person name="Popov V.N."/>
        </authorList>
    </citation>
    <scope>NUCLEOTIDE SEQUENCE [LARGE SCALE GENOMIC DNA]</scope>
</reference>
<evidence type="ECO:0000313" key="2">
    <source>
        <dbReference type="EMBL" id="CRL05687.1"/>
    </source>
</evidence>
<organism evidence="2 3">
    <name type="scientific">Clunio marinus</name>
    <dbReference type="NCBI Taxonomy" id="568069"/>
    <lineage>
        <taxon>Eukaryota</taxon>
        <taxon>Metazoa</taxon>
        <taxon>Ecdysozoa</taxon>
        <taxon>Arthropoda</taxon>
        <taxon>Hexapoda</taxon>
        <taxon>Insecta</taxon>
        <taxon>Pterygota</taxon>
        <taxon>Neoptera</taxon>
        <taxon>Endopterygota</taxon>
        <taxon>Diptera</taxon>
        <taxon>Nematocera</taxon>
        <taxon>Chironomoidea</taxon>
        <taxon>Chironomidae</taxon>
        <taxon>Clunio</taxon>
    </lineage>
</organism>
<accession>A0A1J1IZW8</accession>